<dbReference type="EMBL" id="CATOUU010000937">
    <property type="protein sequence ID" value="CAI9961090.1"/>
    <property type="molecule type" value="Genomic_DNA"/>
</dbReference>
<dbReference type="InterPro" id="IPR009091">
    <property type="entry name" value="RCC1/BLIP-II"/>
</dbReference>
<dbReference type="Proteomes" id="UP001642409">
    <property type="component" value="Unassembled WGS sequence"/>
</dbReference>
<reference evidence="3 4" key="2">
    <citation type="submission" date="2024-07" db="EMBL/GenBank/DDBJ databases">
        <authorList>
            <person name="Akdeniz Z."/>
        </authorList>
    </citation>
    <scope>NUCLEOTIDE SEQUENCE [LARGE SCALE GENOMIC DNA]</scope>
</reference>
<evidence type="ECO:0000313" key="2">
    <source>
        <dbReference type="EMBL" id="CAI9961090.1"/>
    </source>
</evidence>
<evidence type="ECO:0000256" key="1">
    <source>
        <dbReference type="SAM" id="MobiDB-lite"/>
    </source>
</evidence>
<keyword evidence="4" id="KW-1185">Reference proteome</keyword>
<proteinExistence type="predicted"/>
<dbReference type="Gene3D" id="2.130.10.30">
    <property type="entry name" value="Regulator of chromosome condensation 1/beta-lactamase-inhibitor protein II"/>
    <property type="match status" value="1"/>
</dbReference>
<organism evidence="2">
    <name type="scientific">Hexamita inflata</name>
    <dbReference type="NCBI Taxonomy" id="28002"/>
    <lineage>
        <taxon>Eukaryota</taxon>
        <taxon>Metamonada</taxon>
        <taxon>Diplomonadida</taxon>
        <taxon>Hexamitidae</taxon>
        <taxon>Hexamitinae</taxon>
        <taxon>Hexamita</taxon>
    </lineage>
</organism>
<name>A0AA86UJR9_9EUKA</name>
<gene>
    <name evidence="3" type="ORF">HINF_LOCUS14224</name>
    <name evidence="2" type="ORF">HINF_LOCUS48735</name>
</gene>
<feature type="region of interest" description="Disordered" evidence="1">
    <location>
        <begin position="79"/>
        <end position="110"/>
    </location>
</feature>
<dbReference type="SUPFAM" id="SSF50985">
    <property type="entry name" value="RCC1/BLIP-II"/>
    <property type="match status" value="1"/>
</dbReference>
<sequence length="431" mass="48647">MIAVLCDYLYYAGYVTDTKVEQNMIRYKIPPIEIVSMTTLLGTTLFKTDQDKIYLFGVDPNNMFDNSQIVLPATKIEQERAAQPETETNNNTNNTNKSGHTSSSSGNSTENQDKNLTLVYKSVQDIQVCADSDLIRFYSLYIKDSDVFHNSENALFMLDFDEKLKLVTCLNGVDFVVTSSNLYARGSCDISYCNIDEYLNDWTIIQLPFSASNIVQMSVRTNGILYLLADGSVYAIGENTHNRFCTEDPFYEFPTMVMGGILKIQLLDFTTVFESFDGLYSCGSESFTNSKPKQIKPQLISTLTHLDQLEACSTAIFARKNTTVYSMGYSSSECFGADSDSLEIIFENGKKVFSGAGGTAVFIFQEGENDEMEFSYKIFDQIEKEMQENERKEVDAENAAQIAGYGECYRQFKPVMRKREGMLHEIKEGIQ</sequence>
<evidence type="ECO:0000313" key="4">
    <source>
        <dbReference type="Proteomes" id="UP001642409"/>
    </source>
</evidence>
<dbReference type="EMBL" id="CAXDID020000033">
    <property type="protein sequence ID" value="CAL5995772.1"/>
    <property type="molecule type" value="Genomic_DNA"/>
</dbReference>
<feature type="compositionally biased region" description="Low complexity" evidence="1">
    <location>
        <begin position="85"/>
        <end position="110"/>
    </location>
</feature>
<protein>
    <submittedName>
        <fullName evidence="2">Regulator of chromosome condensation 1/beta-lactamase-inhibitor protein II</fullName>
    </submittedName>
    <submittedName>
        <fullName evidence="3">Regulator_of chromosome condensation 1/beta-lactamase-inhibitor protein II</fullName>
    </submittedName>
</protein>
<comment type="caution">
    <text evidence="2">The sequence shown here is derived from an EMBL/GenBank/DDBJ whole genome shotgun (WGS) entry which is preliminary data.</text>
</comment>
<evidence type="ECO:0000313" key="3">
    <source>
        <dbReference type="EMBL" id="CAL5995772.1"/>
    </source>
</evidence>
<dbReference type="AlphaFoldDB" id="A0AA86UJR9"/>
<accession>A0AA86UJR9</accession>
<reference evidence="2" key="1">
    <citation type="submission" date="2023-06" db="EMBL/GenBank/DDBJ databases">
        <authorList>
            <person name="Kurt Z."/>
        </authorList>
    </citation>
    <scope>NUCLEOTIDE SEQUENCE</scope>
</reference>